<evidence type="ECO:0000256" key="1">
    <source>
        <dbReference type="ARBA" id="ARBA00004251"/>
    </source>
</evidence>
<evidence type="ECO:0000313" key="13">
    <source>
        <dbReference type="RefSeq" id="XP_030628200.1"/>
    </source>
</evidence>
<keyword evidence="12" id="KW-1185">Reference proteome</keyword>
<dbReference type="GO" id="GO:0071222">
    <property type="term" value="P:cellular response to lipopolysaccharide"/>
    <property type="evidence" value="ECO:0007669"/>
    <property type="project" value="TreeGrafter"/>
</dbReference>
<keyword evidence="2" id="KW-1003">Cell membrane</keyword>
<evidence type="ECO:0000256" key="10">
    <source>
        <dbReference type="ARBA" id="ARBA00023319"/>
    </source>
</evidence>
<dbReference type="PROSITE" id="PS50835">
    <property type="entry name" value="IG_LIKE"/>
    <property type="match status" value="1"/>
</dbReference>
<dbReference type="InterPro" id="IPR003599">
    <property type="entry name" value="Ig_sub"/>
</dbReference>
<keyword evidence="3" id="KW-0812">Transmembrane</keyword>
<evidence type="ECO:0000256" key="3">
    <source>
        <dbReference type="ARBA" id="ARBA00022692"/>
    </source>
</evidence>
<dbReference type="AlphaFoldDB" id="A0A6J2V5H0"/>
<keyword evidence="4" id="KW-0732">Signal</keyword>
<dbReference type="GO" id="GO:0007166">
    <property type="term" value="P:cell surface receptor signaling pathway"/>
    <property type="evidence" value="ECO:0007669"/>
    <property type="project" value="TreeGrafter"/>
</dbReference>
<protein>
    <submittedName>
        <fullName evidence="13">CD276 antigen-like</fullName>
    </submittedName>
</protein>
<evidence type="ECO:0000256" key="4">
    <source>
        <dbReference type="ARBA" id="ARBA00022729"/>
    </source>
</evidence>
<keyword evidence="10" id="KW-0393">Immunoglobulin domain</keyword>
<dbReference type="InterPro" id="IPR007110">
    <property type="entry name" value="Ig-like_dom"/>
</dbReference>
<keyword evidence="8" id="KW-0675">Receptor</keyword>
<dbReference type="GO" id="GO:0009897">
    <property type="term" value="C:external side of plasma membrane"/>
    <property type="evidence" value="ECO:0007669"/>
    <property type="project" value="TreeGrafter"/>
</dbReference>
<evidence type="ECO:0000259" key="11">
    <source>
        <dbReference type="PROSITE" id="PS50835"/>
    </source>
</evidence>
<evidence type="ECO:0000313" key="12">
    <source>
        <dbReference type="Proteomes" id="UP000504632"/>
    </source>
</evidence>
<dbReference type="InterPro" id="IPR013783">
    <property type="entry name" value="Ig-like_fold"/>
</dbReference>
<dbReference type="InParanoid" id="A0A6J2V5H0"/>
<evidence type="ECO:0000256" key="9">
    <source>
        <dbReference type="ARBA" id="ARBA00023180"/>
    </source>
</evidence>
<dbReference type="Pfam" id="PF22705">
    <property type="entry name" value="C2-set_3"/>
    <property type="match status" value="1"/>
</dbReference>
<dbReference type="GO" id="GO:0006955">
    <property type="term" value="P:immune response"/>
    <property type="evidence" value="ECO:0007669"/>
    <property type="project" value="TreeGrafter"/>
</dbReference>
<keyword evidence="9" id="KW-0325">Glycoprotein</keyword>
<keyword evidence="7" id="KW-1015">Disulfide bond</keyword>
<dbReference type="InterPro" id="IPR013106">
    <property type="entry name" value="Ig_V-set"/>
</dbReference>
<dbReference type="InterPro" id="IPR036179">
    <property type="entry name" value="Ig-like_dom_sf"/>
</dbReference>
<dbReference type="GeneID" id="115810410"/>
<dbReference type="FunCoup" id="A0A6J2V5H0">
    <property type="interactions" value="2"/>
</dbReference>
<evidence type="ECO:0000256" key="7">
    <source>
        <dbReference type="ARBA" id="ARBA00023157"/>
    </source>
</evidence>
<evidence type="ECO:0000256" key="5">
    <source>
        <dbReference type="ARBA" id="ARBA00022989"/>
    </source>
</evidence>
<dbReference type="GO" id="GO:0031295">
    <property type="term" value="P:T cell costimulation"/>
    <property type="evidence" value="ECO:0007669"/>
    <property type="project" value="TreeGrafter"/>
</dbReference>
<dbReference type="InterPro" id="IPR003598">
    <property type="entry name" value="Ig_sub2"/>
</dbReference>
<evidence type="ECO:0000256" key="2">
    <source>
        <dbReference type="ARBA" id="ARBA00022475"/>
    </source>
</evidence>
<gene>
    <name evidence="13" type="primary">LOC115810410</name>
</gene>
<dbReference type="SMART" id="SM00406">
    <property type="entry name" value="IGv"/>
    <property type="match status" value="1"/>
</dbReference>
<sequence>MSLSLHMIAAATKVTQAPCTHFQEAEFEITVPNAPQIALHGQSIILSCSFSVGNSWQLSSSVMTWQRGLEVIHSFYHSQDQLDRQSPHFANRTSLFISEISKGNASLKLDHITPEDAGIYTCSVSTQMGSQKKSFPLKIAAYYPEPRLRFSISAHGLDVFMSSEGGYPSPTLLWVTESAEDIANHTETHLTQDSNTKLYNVNSTLTLTGITNVSVTLILRNTELHQEIRRELDMNLISVKK</sequence>
<dbReference type="Gene3D" id="2.60.40.10">
    <property type="entry name" value="Immunoglobulins"/>
    <property type="match status" value="2"/>
</dbReference>
<dbReference type="InterPro" id="IPR053896">
    <property type="entry name" value="BTN3A2-like_Ig-C"/>
</dbReference>
<accession>A0A6J2V5H0</accession>
<organism evidence="12 13">
    <name type="scientific">Chanos chanos</name>
    <name type="common">Milkfish</name>
    <name type="synonym">Mugil chanos</name>
    <dbReference type="NCBI Taxonomy" id="29144"/>
    <lineage>
        <taxon>Eukaryota</taxon>
        <taxon>Metazoa</taxon>
        <taxon>Chordata</taxon>
        <taxon>Craniata</taxon>
        <taxon>Vertebrata</taxon>
        <taxon>Euteleostomi</taxon>
        <taxon>Actinopterygii</taxon>
        <taxon>Neopterygii</taxon>
        <taxon>Teleostei</taxon>
        <taxon>Ostariophysi</taxon>
        <taxon>Gonorynchiformes</taxon>
        <taxon>Chanidae</taxon>
        <taxon>Chanos</taxon>
    </lineage>
</organism>
<dbReference type="GO" id="GO:0042102">
    <property type="term" value="P:positive regulation of T cell proliferation"/>
    <property type="evidence" value="ECO:0007669"/>
    <property type="project" value="TreeGrafter"/>
</dbReference>
<dbReference type="SMART" id="SM00409">
    <property type="entry name" value="IG"/>
    <property type="match status" value="1"/>
</dbReference>
<dbReference type="InterPro" id="IPR051713">
    <property type="entry name" value="T-cell_Activation_Regulation"/>
</dbReference>
<proteinExistence type="predicted"/>
<comment type="subcellular location">
    <subcellularLocation>
        <location evidence="1">Cell membrane</location>
        <topology evidence="1">Single-pass type I membrane protein</topology>
    </subcellularLocation>
</comment>
<dbReference type="Proteomes" id="UP000504632">
    <property type="component" value="Chromosome 4"/>
</dbReference>
<keyword evidence="6" id="KW-0472">Membrane</keyword>
<dbReference type="PANTHER" id="PTHR25466">
    <property type="entry name" value="T-LYMPHOCYTE ACTIVATION ANTIGEN"/>
    <property type="match status" value="1"/>
</dbReference>
<dbReference type="SUPFAM" id="SSF48726">
    <property type="entry name" value="Immunoglobulin"/>
    <property type="match status" value="1"/>
</dbReference>
<dbReference type="RefSeq" id="XP_030628200.1">
    <property type="nucleotide sequence ID" value="XM_030772340.1"/>
</dbReference>
<dbReference type="GO" id="GO:0042130">
    <property type="term" value="P:negative regulation of T cell proliferation"/>
    <property type="evidence" value="ECO:0007669"/>
    <property type="project" value="TreeGrafter"/>
</dbReference>
<evidence type="ECO:0000256" key="6">
    <source>
        <dbReference type="ARBA" id="ARBA00023136"/>
    </source>
</evidence>
<dbReference type="OrthoDB" id="5857426at2759"/>
<dbReference type="PANTHER" id="PTHR25466:SF14">
    <property type="entry name" value="BUTYROPHILIN SUBFAMILY 2 MEMBER A2-LIKE-RELATED"/>
    <property type="match status" value="1"/>
</dbReference>
<reference evidence="13" key="1">
    <citation type="submission" date="2025-08" db="UniProtKB">
        <authorList>
            <consortium name="RefSeq"/>
        </authorList>
    </citation>
    <scope>IDENTIFICATION</scope>
</reference>
<feature type="domain" description="Ig-like" evidence="11">
    <location>
        <begin position="18"/>
        <end position="140"/>
    </location>
</feature>
<evidence type="ECO:0000256" key="8">
    <source>
        <dbReference type="ARBA" id="ARBA00023170"/>
    </source>
</evidence>
<keyword evidence="5" id="KW-1133">Transmembrane helix</keyword>
<dbReference type="Pfam" id="PF07686">
    <property type="entry name" value="V-set"/>
    <property type="match status" value="1"/>
</dbReference>
<dbReference type="FunFam" id="2.60.40.10:FF:000142">
    <property type="entry name" value="V-set domain-containing T-cell activation inhibitor 1"/>
    <property type="match status" value="1"/>
</dbReference>
<name>A0A6J2V5H0_CHACN</name>
<dbReference type="SMART" id="SM00408">
    <property type="entry name" value="IGc2"/>
    <property type="match status" value="1"/>
</dbReference>